<keyword evidence="3" id="KW-1185">Reference proteome</keyword>
<comment type="caution">
    <text evidence="2">The sequence shown here is derived from an EMBL/GenBank/DDBJ whole genome shotgun (WGS) entry which is preliminary data.</text>
</comment>
<dbReference type="SUPFAM" id="SSF50800">
    <property type="entry name" value="PK beta-barrel domain-like"/>
    <property type="match status" value="1"/>
</dbReference>
<dbReference type="EMBL" id="SPKJ01000172">
    <property type="protein sequence ID" value="MYZ50437.1"/>
    <property type="molecule type" value="Genomic_DNA"/>
</dbReference>
<dbReference type="OrthoDB" id="581532at2"/>
<dbReference type="GO" id="GO:0003824">
    <property type="term" value="F:catalytic activity"/>
    <property type="evidence" value="ECO:0007669"/>
    <property type="project" value="InterPro"/>
</dbReference>
<dbReference type="SUPFAM" id="SSF141673">
    <property type="entry name" value="MOSC N-terminal domain-like"/>
    <property type="match status" value="1"/>
</dbReference>
<dbReference type="InterPro" id="IPR005303">
    <property type="entry name" value="MOCOS_middle"/>
</dbReference>
<dbReference type="GO" id="GO:0030170">
    <property type="term" value="F:pyridoxal phosphate binding"/>
    <property type="evidence" value="ECO:0007669"/>
    <property type="project" value="InterPro"/>
</dbReference>
<gene>
    <name evidence="2" type="ORF">E4O86_22305</name>
</gene>
<dbReference type="Pfam" id="PF03473">
    <property type="entry name" value="MOSC"/>
    <property type="match status" value="1"/>
</dbReference>
<dbReference type="AlphaFoldDB" id="A0A964WVN9"/>
<name>A0A964WVN9_9HYPH</name>
<feature type="domain" description="MOSC" evidence="1">
    <location>
        <begin position="115"/>
        <end position="264"/>
    </location>
</feature>
<dbReference type="PANTHER" id="PTHR14237:SF19">
    <property type="entry name" value="MITOCHONDRIAL AMIDOXIME REDUCING COMPONENT 1"/>
    <property type="match status" value="1"/>
</dbReference>
<dbReference type="Pfam" id="PF03476">
    <property type="entry name" value="MOSC_N"/>
    <property type="match status" value="1"/>
</dbReference>
<dbReference type="Proteomes" id="UP000773614">
    <property type="component" value="Unassembled WGS sequence"/>
</dbReference>
<dbReference type="PANTHER" id="PTHR14237">
    <property type="entry name" value="MOLYBDOPTERIN COFACTOR SULFURASE MOSC"/>
    <property type="match status" value="1"/>
</dbReference>
<organism evidence="2 3">
    <name type="scientific">Propylenella binzhouense</name>
    <dbReference type="NCBI Taxonomy" id="2555902"/>
    <lineage>
        <taxon>Bacteria</taxon>
        <taxon>Pseudomonadati</taxon>
        <taxon>Pseudomonadota</taxon>
        <taxon>Alphaproteobacteria</taxon>
        <taxon>Hyphomicrobiales</taxon>
        <taxon>Propylenellaceae</taxon>
        <taxon>Propylenella</taxon>
    </lineage>
</organism>
<accession>A0A964WVN9</accession>
<dbReference type="InterPro" id="IPR011037">
    <property type="entry name" value="Pyrv_Knase-like_insert_dom_sf"/>
</dbReference>
<dbReference type="RefSeq" id="WP_161142755.1">
    <property type="nucleotide sequence ID" value="NZ_SPKJ01000172.1"/>
</dbReference>
<sequence>MQLAAINIYPVKGARGIPLASAALEPRGLAGDRRWMLVDPNGRFISQREFPRLALLGVAQTETGLRLSMGGEAVDVAMPGPGAPAIAATVWGSAVPLREAAEAAEWLSARLGSAVRLGHQPEEAHRAADPAWAEGAEVSLADAFPLLVASPSSLAALEEEAGMAFGMNRFRPNLVIEGAPAWAEDGWARLRVGPVELALVKPCTRCTVTTVDQARGEVAGDEPLATLRRIRMSDDRRLAGVLFGWNAIPHGLGTLRVGDPVEILETRAGWPLRTRPAPGAAAAAGRA</sequence>
<dbReference type="InterPro" id="IPR005302">
    <property type="entry name" value="MoCF_Sase_C"/>
</dbReference>
<dbReference type="PROSITE" id="PS51340">
    <property type="entry name" value="MOSC"/>
    <property type="match status" value="1"/>
</dbReference>
<evidence type="ECO:0000259" key="1">
    <source>
        <dbReference type="PROSITE" id="PS51340"/>
    </source>
</evidence>
<reference evidence="2" key="1">
    <citation type="submission" date="2019-03" db="EMBL/GenBank/DDBJ databases">
        <title>Afifella sp. nov., isolated from activated sludge.</title>
        <authorList>
            <person name="Li Q."/>
            <person name="Liu Y."/>
        </authorList>
    </citation>
    <scope>NUCLEOTIDE SEQUENCE</scope>
    <source>
        <strain evidence="2">L72</strain>
    </source>
</reference>
<evidence type="ECO:0000313" key="3">
    <source>
        <dbReference type="Proteomes" id="UP000773614"/>
    </source>
</evidence>
<proteinExistence type="predicted"/>
<protein>
    <submittedName>
        <fullName evidence="2">MOSC domain-containing protein</fullName>
    </submittedName>
</protein>
<evidence type="ECO:0000313" key="2">
    <source>
        <dbReference type="EMBL" id="MYZ50437.1"/>
    </source>
</evidence>
<dbReference type="GO" id="GO:0030151">
    <property type="term" value="F:molybdenum ion binding"/>
    <property type="evidence" value="ECO:0007669"/>
    <property type="project" value="InterPro"/>
</dbReference>